<accession>A0A7X0NH92</accession>
<feature type="chain" id="PRO_5030544697" evidence="4">
    <location>
        <begin position="19"/>
        <end position="353"/>
    </location>
</feature>
<protein>
    <submittedName>
        <fullName evidence="6">ABC-type sugar transport system substrate-binding protein</fullName>
    </submittedName>
</protein>
<sequence length="353" mass="39007">MKFFFLFVLFFVSIPAQSAKFKVVFINPGNPDQNTTGDFWSNVTLFMSAAASDLDIELVTYYAYRDHIFMKSIAEQVLIEKPEFVILVNEKDQALPLIKRLTSANVKIFSLLNRISKSDYAQLSKQQQSNIKGSVVPDNFGVGKKLLNGLLSTYNQASNITKPINLLALQGDYSTPASIAREQGLLSALSANNNINLIDSTVANWSSEQAYNKVKGIIKRTPIDIIWAANDPMAFGAKKAISELALSYPVVIGGINWDVENPKYPIALSFGGHVTLGAQAIIMLEGIHTNNLPVEQTNQKLDIFESSISSHHAKFSELLATKSIDEYDFSQFSYSTDKPLIFTIGNLLSTYGL</sequence>
<comment type="subcellular location">
    <subcellularLocation>
        <location evidence="1">Cell envelope</location>
    </subcellularLocation>
</comment>
<evidence type="ECO:0000313" key="7">
    <source>
        <dbReference type="Proteomes" id="UP000537141"/>
    </source>
</evidence>
<dbReference type="Gene3D" id="3.40.50.2300">
    <property type="match status" value="2"/>
</dbReference>
<reference evidence="6 7" key="1">
    <citation type="submission" date="2020-08" db="EMBL/GenBank/DDBJ databases">
        <title>Genomic Encyclopedia of Type Strains, Phase IV (KMG-IV): sequencing the most valuable type-strain genomes for metagenomic binning, comparative biology and taxonomic classification.</title>
        <authorList>
            <person name="Goeker M."/>
        </authorList>
    </citation>
    <scope>NUCLEOTIDE SEQUENCE [LARGE SCALE GENOMIC DNA]</scope>
    <source>
        <strain evidence="6 7">DSM 26287</strain>
    </source>
</reference>
<dbReference type="InterPro" id="IPR028082">
    <property type="entry name" value="Peripla_BP_I"/>
</dbReference>
<evidence type="ECO:0000259" key="5">
    <source>
        <dbReference type="Pfam" id="PF13407"/>
    </source>
</evidence>
<dbReference type="RefSeq" id="WP_184424071.1">
    <property type="nucleotide sequence ID" value="NZ_AP027362.1"/>
</dbReference>
<name>A0A7X0NH92_9GAMM</name>
<dbReference type="CDD" id="cd06324">
    <property type="entry name" value="PBP1_ABC_sugar_binding-like"/>
    <property type="match status" value="1"/>
</dbReference>
<comment type="similarity">
    <text evidence="2">Belongs to the bacterial solute-binding protein 2 family.</text>
</comment>
<evidence type="ECO:0000313" key="6">
    <source>
        <dbReference type="EMBL" id="MBB6543276.1"/>
    </source>
</evidence>
<keyword evidence="7" id="KW-1185">Reference proteome</keyword>
<keyword evidence="6" id="KW-0762">Sugar transport</keyword>
<dbReference type="SUPFAM" id="SSF53822">
    <property type="entry name" value="Periplasmic binding protein-like I"/>
    <property type="match status" value="1"/>
</dbReference>
<comment type="caution">
    <text evidence="6">The sequence shown here is derived from an EMBL/GenBank/DDBJ whole genome shotgun (WGS) entry which is preliminary data.</text>
</comment>
<dbReference type="GO" id="GO:0030313">
    <property type="term" value="C:cell envelope"/>
    <property type="evidence" value="ECO:0007669"/>
    <property type="project" value="UniProtKB-SubCell"/>
</dbReference>
<gene>
    <name evidence="6" type="ORF">HNQ55_001784</name>
</gene>
<dbReference type="AlphaFoldDB" id="A0A7X0NH92"/>
<organism evidence="6 7">
    <name type="scientific">Thalassotalea piscium</name>
    <dbReference type="NCBI Taxonomy" id="1230533"/>
    <lineage>
        <taxon>Bacteria</taxon>
        <taxon>Pseudomonadati</taxon>
        <taxon>Pseudomonadota</taxon>
        <taxon>Gammaproteobacteria</taxon>
        <taxon>Alteromonadales</taxon>
        <taxon>Colwelliaceae</taxon>
        <taxon>Thalassotalea</taxon>
    </lineage>
</organism>
<feature type="signal peptide" evidence="4">
    <location>
        <begin position="1"/>
        <end position="18"/>
    </location>
</feature>
<evidence type="ECO:0000256" key="1">
    <source>
        <dbReference type="ARBA" id="ARBA00004196"/>
    </source>
</evidence>
<dbReference type="InterPro" id="IPR025997">
    <property type="entry name" value="SBP_2_dom"/>
</dbReference>
<evidence type="ECO:0000256" key="4">
    <source>
        <dbReference type="SAM" id="SignalP"/>
    </source>
</evidence>
<dbReference type="Pfam" id="PF13407">
    <property type="entry name" value="Peripla_BP_4"/>
    <property type="match status" value="1"/>
</dbReference>
<dbReference type="GO" id="GO:0055085">
    <property type="term" value="P:transmembrane transport"/>
    <property type="evidence" value="ECO:0007669"/>
    <property type="project" value="UniProtKB-ARBA"/>
</dbReference>
<evidence type="ECO:0000256" key="3">
    <source>
        <dbReference type="ARBA" id="ARBA00022729"/>
    </source>
</evidence>
<dbReference type="PANTHER" id="PTHR46847">
    <property type="entry name" value="D-ALLOSE-BINDING PERIPLASMIC PROTEIN-RELATED"/>
    <property type="match status" value="1"/>
</dbReference>
<keyword evidence="6" id="KW-0813">Transport</keyword>
<dbReference type="Proteomes" id="UP000537141">
    <property type="component" value="Unassembled WGS sequence"/>
</dbReference>
<proteinExistence type="inferred from homology"/>
<dbReference type="EMBL" id="JACHHU010000012">
    <property type="protein sequence ID" value="MBB6543276.1"/>
    <property type="molecule type" value="Genomic_DNA"/>
</dbReference>
<evidence type="ECO:0000256" key="2">
    <source>
        <dbReference type="ARBA" id="ARBA00007639"/>
    </source>
</evidence>
<dbReference type="GO" id="GO:0030246">
    <property type="term" value="F:carbohydrate binding"/>
    <property type="evidence" value="ECO:0007669"/>
    <property type="project" value="UniProtKB-ARBA"/>
</dbReference>
<feature type="domain" description="Periplasmic binding protein" evidence="5">
    <location>
        <begin position="35"/>
        <end position="255"/>
    </location>
</feature>
<dbReference type="PANTHER" id="PTHR46847:SF2">
    <property type="entry name" value="ABC TRANSPORTER SUGAR-BINDING PROTEIN"/>
    <property type="match status" value="1"/>
</dbReference>
<keyword evidence="3 4" id="KW-0732">Signal</keyword>